<dbReference type="PANTHER" id="PTHR45947:SF3">
    <property type="entry name" value="SULFOQUINOVOSYL TRANSFERASE SQD2"/>
    <property type="match status" value="1"/>
</dbReference>
<accession>A0A5C5Y427</accession>
<dbReference type="InterPro" id="IPR028098">
    <property type="entry name" value="Glyco_trans_4-like_N"/>
</dbReference>
<evidence type="ECO:0000313" key="4">
    <source>
        <dbReference type="EMBL" id="TWT70526.1"/>
    </source>
</evidence>
<feature type="domain" description="Glycosyl transferase family 1" evidence="2">
    <location>
        <begin position="205"/>
        <end position="370"/>
    </location>
</feature>
<dbReference type="Pfam" id="PF00534">
    <property type="entry name" value="Glycos_transf_1"/>
    <property type="match status" value="1"/>
</dbReference>
<keyword evidence="4" id="KW-0328">Glycosyltransferase</keyword>
<dbReference type="EC" id="2.4.1.290" evidence="4"/>
<feature type="domain" description="Glycosyltransferase subfamily 4-like N-terminal" evidence="3">
    <location>
        <begin position="32"/>
        <end position="180"/>
    </location>
</feature>
<sequence length="428" mass="47570">MKSETLNGQTIRPRLVHILTSGISAWGLLRGQLSYLKESGFDVTVIASPGTKLQQVADREGIGIAGVQMKRAPALIHDLRSLKELTHTLKRLDPHIVHFSTPKAGLLGSLAAYRLQTPIRIYTLRGLRADGFVGLKARTFSALEHIPCRISHRTVCVSESLKLRAEQLRICARNKLHVLSPQSSNGIDCSRFRNTSESQFAGSQLRFDLGIPSHSPVIAFIGRLHIEKGIVELIDAYDTLKHIFPNLILLLVGPKETYQGLPRHIENRIECDQQIISTGMLEDTVSAYAASDIVALPTYREGFPNVALEAAAMERPIVACKVTGCVDAVHDGVTGTLVPPRDSVSLCRALQRYLESPSMRRAHGESARRRVESQFSNVEVWRSIRIMYEELLSERGLPLPITEQMPIKRHRNRLSDPQPASGDELLQL</sequence>
<dbReference type="GO" id="GO:0102335">
    <property type="term" value="F:N,N'-diacetylbacillosaminyl-diphospho-undecaprenol alpha-1,3-N-acetylgalactosaminyltransferase activity"/>
    <property type="evidence" value="ECO:0007669"/>
    <property type="project" value="UniProtKB-EC"/>
</dbReference>
<gene>
    <name evidence="4" type="primary">pglA</name>
    <name evidence="4" type="ORF">Pan14r_28330</name>
</gene>
<evidence type="ECO:0000256" key="1">
    <source>
        <dbReference type="SAM" id="MobiDB-lite"/>
    </source>
</evidence>
<dbReference type="SUPFAM" id="SSF53756">
    <property type="entry name" value="UDP-Glycosyltransferase/glycogen phosphorylase"/>
    <property type="match status" value="1"/>
</dbReference>
<keyword evidence="5" id="KW-1185">Reference proteome</keyword>
<evidence type="ECO:0000313" key="5">
    <source>
        <dbReference type="Proteomes" id="UP000317238"/>
    </source>
</evidence>
<keyword evidence="4" id="KW-0808">Transferase</keyword>
<evidence type="ECO:0000259" key="2">
    <source>
        <dbReference type="Pfam" id="PF00534"/>
    </source>
</evidence>
<dbReference type="Proteomes" id="UP000317238">
    <property type="component" value="Unassembled WGS sequence"/>
</dbReference>
<dbReference type="EMBL" id="SJPL01000001">
    <property type="protein sequence ID" value="TWT70526.1"/>
    <property type="molecule type" value="Genomic_DNA"/>
</dbReference>
<feature type="region of interest" description="Disordered" evidence="1">
    <location>
        <begin position="408"/>
        <end position="428"/>
    </location>
</feature>
<dbReference type="InterPro" id="IPR001296">
    <property type="entry name" value="Glyco_trans_1"/>
</dbReference>
<protein>
    <submittedName>
        <fullName evidence="4">N, N'-diacetylbacillosaminyl-diphospho-undecaprenol alpha-1,3-N-acetylgalactosaminyltransferase</fullName>
        <ecNumber evidence="4">2.4.1.290</ecNumber>
    </submittedName>
</protein>
<dbReference type="Pfam" id="PF13579">
    <property type="entry name" value="Glyco_trans_4_4"/>
    <property type="match status" value="1"/>
</dbReference>
<dbReference type="CDD" id="cd03808">
    <property type="entry name" value="GT4_CapM-like"/>
    <property type="match status" value="1"/>
</dbReference>
<dbReference type="PANTHER" id="PTHR45947">
    <property type="entry name" value="SULFOQUINOVOSYL TRANSFERASE SQD2"/>
    <property type="match status" value="1"/>
</dbReference>
<organism evidence="4 5">
    <name type="scientific">Crateriforma conspicua</name>
    <dbReference type="NCBI Taxonomy" id="2527996"/>
    <lineage>
        <taxon>Bacteria</taxon>
        <taxon>Pseudomonadati</taxon>
        <taxon>Planctomycetota</taxon>
        <taxon>Planctomycetia</taxon>
        <taxon>Planctomycetales</taxon>
        <taxon>Planctomycetaceae</taxon>
        <taxon>Crateriforma</taxon>
    </lineage>
</organism>
<dbReference type="AlphaFoldDB" id="A0A5C5Y427"/>
<comment type="caution">
    <text evidence="4">The sequence shown here is derived from an EMBL/GenBank/DDBJ whole genome shotgun (WGS) entry which is preliminary data.</text>
</comment>
<dbReference type="InterPro" id="IPR050194">
    <property type="entry name" value="Glycosyltransferase_grp1"/>
</dbReference>
<reference evidence="4 5" key="1">
    <citation type="submission" date="2019-02" db="EMBL/GenBank/DDBJ databases">
        <title>Deep-cultivation of Planctomycetes and their phenomic and genomic characterization uncovers novel biology.</title>
        <authorList>
            <person name="Wiegand S."/>
            <person name="Jogler M."/>
            <person name="Boedeker C."/>
            <person name="Pinto D."/>
            <person name="Vollmers J."/>
            <person name="Rivas-Marin E."/>
            <person name="Kohn T."/>
            <person name="Peeters S.H."/>
            <person name="Heuer A."/>
            <person name="Rast P."/>
            <person name="Oberbeckmann S."/>
            <person name="Bunk B."/>
            <person name="Jeske O."/>
            <person name="Meyerdierks A."/>
            <person name="Storesund J.E."/>
            <person name="Kallscheuer N."/>
            <person name="Luecker S."/>
            <person name="Lage O.M."/>
            <person name="Pohl T."/>
            <person name="Merkel B.J."/>
            <person name="Hornburger P."/>
            <person name="Mueller R.-W."/>
            <person name="Bruemmer F."/>
            <person name="Labrenz M."/>
            <person name="Spormann A.M."/>
            <person name="Op Den Camp H."/>
            <person name="Overmann J."/>
            <person name="Amann R."/>
            <person name="Jetten M.S.M."/>
            <person name="Mascher T."/>
            <person name="Medema M.H."/>
            <person name="Devos D.P."/>
            <person name="Kaster A.-K."/>
            <person name="Ovreas L."/>
            <person name="Rohde M."/>
            <person name="Galperin M.Y."/>
            <person name="Jogler C."/>
        </authorList>
    </citation>
    <scope>NUCLEOTIDE SEQUENCE [LARGE SCALE GENOMIC DNA]</scope>
    <source>
        <strain evidence="4 5">Pan14r</strain>
    </source>
</reference>
<evidence type="ECO:0000259" key="3">
    <source>
        <dbReference type="Pfam" id="PF13579"/>
    </source>
</evidence>
<name>A0A5C5Y427_9PLAN</name>
<dbReference type="Gene3D" id="3.40.50.2000">
    <property type="entry name" value="Glycogen Phosphorylase B"/>
    <property type="match status" value="2"/>
</dbReference>
<proteinExistence type="predicted"/>